<gene>
    <name evidence="1" type="ORF">M9H77_19219</name>
</gene>
<organism evidence="1 2">
    <name type="scientific">Catharanthus roseus</name>
    <name type="common">Madagascar periwinkle</name>
    <name type="synonym">Vinca rosea</name>
    <dbReference type="NCBI Taxonomy" id="4058"/>
    <lineage>
        <taxon>Eukaryota</taxon>
        <taxon>Viridiplantae</taxon>
        <taxon>Streptophyta</taxon>
        <taxon>Embryophyta</taxon>
        <taxon>Tracheophyta</taxon>
        <taxon>Spermatophyta</taxon>
        <taxon>Magnoliopsida</taxon>
        <taxon>eudicotyledons</taxon>
        <taxon>Gunneridae</taxon>
        <taxon>Pentapetalae</taxon>
        <taxon>asterids</taxon>
        <taxon>lamiids</taxon>
        <taxon>Gentianales</taxon>
        <taxon>Apocynaceae</taxon>
        <taxon>Rauvolfioideae</taxon>
        <taxon>Vinceae</taxon>
        <taxon>Catharanthinae</taxon>
        <taxon>Catharanthus</taxon>
    </lineage>
</organism>
<sequence length="534" mass="60636">MAMNVGVLTIREVEDMLILMSRKCKKMAYLKKMHAQMVKFSLSQSNFLVTKMVKICDQNGEIEYASVLFRQVLEPNIFLYNAMVRTYTHKQMHSLAVNLYKRMLRDNNNEEPIFPDRFTYPFVIRSCGGLSCAKLVKQVHGHLCKNGLKSSNVIENSLLDVYVKCDKMDEAHKLFDEMTERDVFSWNSLISGHIKLGQLKMARLLFEEMPNKTIVSWTAMISGYLKIGCCGDALDVFRRMQMVGVKPDWISLVAVLPASAQLGALEVGKWIHFYAAKNGFLVKTCVCNALIEMYSKCGSLNEAWQVFDQMSERDVISWSTMIGALANHGRAHEAVGLFKEMLRATVEPNEITFVGLLSACGHAGLLEEGLKYFDSMKNMYNIEPGIEHYGCLVDLLGRTGRLDRALEVIKSMPMKPDSAIWGSLLSSCRKHRNLEIAVTAMEHLLELEPDDTGNFILLANIYADLGKWHGVSRMRKFIRSKSLKKTPGCSLIEVNNIVQEFVSGDNSKPFSKDLHLILNLLFMHHRIYDEIDML</sequence>
<reference evidence="2" key="1">
    <citation type="journal article" date="2023" name="Nat. Plants">
        <title>Single-cell RNA sequencing provides a high-resolution roadmap for understanding the multicellular compartmentation of specialized metabolism.</title>
        <authorList>
            <person name="Sun S."/>
            <person name="Shen X."/>
            <person name="Li Y."/>
            <person name="Li Y."/>
            <person name="Wang S."/>
            <person name="Li R."/>
            <person name="Zhang H."/>
            <person name="Shen G."/>
            <person name="Guo B."/>
            <person name="Wei J."/>
            <person name="Xu J."/>
            <person name="St-Pierre B."/>
            <person name="Chen S."/>
            <person name="Sun C."/>
        </authorList>
    </citation>
    <scope>NUCLEOTIDE SEQUENCE [LARGE SCALE GENOMIC DNA]</scope>
</reference>
<proteinExistence type="predicted"/>
<evidence type="ECO:0000313" key="1">
    <source>
        <dbReference type="EMBL" id="KAI5669366.1"/>
    </source>
</evidence>
<dbReference type="EMBL" id="CM044704">
    <property type="protein sequence ID" value="KAI5669366.1"/>
    <property type="molecule type" value="Genomic_DNA"/>
</dbReference>
<accession>A0ACC0B9P3</accession>
<protein>
    <submittedName>
        <fullName evidence="1">Uncharacterized protein</fullName>
    </submittedName>
</protein>
<evidence type="ECO:0000313" key="2">
    <source>
        <dbReference type="Proteomes" id="UP001060085"/>
    </source>
</evidence>
<name>A0ACC0B9P3_CATRO</name>
<dbReference type="Proteomes" id="UP001060085">
    <property type="component" value="Linkage Group LG04"/>
</dbReference>
<comment type="caution">
    <text evidence="1">The sequence shown here is derived from an EMBL/GenBank/DDBJ whole genome shotgun (WGS) entry which is preliminary data.</text>
</comment>
<keyword evidence="2" id="KW-1185">Reference proteome</keyword>